<dbReference type="EMBL" id="MWMI01000008">
    <property type="protein sequence ID" value="RIB35077.1"/>
    <property type="molecule type" value="Genomic_DNA"/>
</dbReference>
<name>A0A397WNB2_9ARCH</name>
<dbReference type="Proteomes" id="UP000266622">
    <property type="component" value="Unassembled WGS sequence"/>
</dbReference>
<evidence type="ECO:0000313" key="2">
    <source>
        <dbReference type="Proteomes" id="UP000266622"/>
    </source>
</evidence>
<accession>A0A397WNB2</accession>
<gene>
    <name evidence="1" type="ORF">BXU00_03415</name>
</gene>
<organism evidence="1 2">
    <name type="scientific">Candidatus Nanoclepta minutus</name>
    <dbReference type="NCBI Taxonomy" id="1940235"/>
    <lineage>
        <taxon>Archaea</taxon>
        <taxon>Nanobdellota</taxon>
        <taxon>Candidatus Nanoclepta</taxon>
    </lineage>
</organism>
<dbReference type="AlphaFoldDB" id="A0A397WNB2"/>
<sequence length="163" mass="19813">MIEKYRKNIKRNIRKTKLFKKGNKIRIATLLSNTRDFSIDIIKKVNEKHNLNLKIETIEYRNLEEFSFDNSDIIIVPLEGVFLSFLLYSYTKEPIFLKIFKSIDTNITYNVSELYISKYLKKNPSMFSLKYREILEFVYRIMERNEKYVSSLSNFLSYFRKYY</sequence>
<proteinExistence type="predicted"/>
<reference evidence="1 2" key="1">
    <citation type="journal article" date="2018" name="Syst. Appl. Microbiol.">
        <title>A new symbiotic nanoarchaeote (Candidatus Nanoclepta minutus) and its host (Zestosphaera tikiterensis gen. nov., sp. nov.) from a New Zealand hot spring.</title>
        <authorList>
            <person name="St John E."/>
            <person name="Liu Y."/>
            <person name="Podar M."/>
            <person name="Stott M.B."/>
            <person name="Meneghin J."/>
            <person name="Chen Z."/>
            <person name="Lagutin K."/>
            <person name="Mitchell K."/>
            <person name="Reysenbach A.L."/>
        </authorList>
    </citation>
    <scope>NUCLEOTIDE SEQUENCE [LARGE SCALE GENOMIC DNA]</scope>
    <source>
        <strain evidence="1">NZ3</strain>
    </source>
</reference>
<protein>
    <submittedName>
        <fullName evidence="1">Uncharacterized protein</fullName>
    </submittedName>
</protein>
<evidence type="ECO:0000313" key="1">
    <source>
        <dbReference type="EMBL" id="RIB35077.1"/>
    </source>
</evidence>
<comment type="caution">
    <text evidence="1">The sequence shown here is derived from an EMBL/GenBank/DDBJ whole genome shotgun (WGS) entry which is preliminary data.</text>
</comment>